<evidence type="ECO:0000259" key="3">
    <source>
        <dbReference type="SMART" id="SM00822"/>
    </source>
</evidence>
<dbReference type="GO" id="GO:0016491">
    <property type="term" value="F:oxidoreductase activity"/>
    <property type="evidence" value="ECO:0007669"/>
    <property type="project" value="UniProtKB-KW"/>
</dbReference>
<reference evidence="4 5" key="1">
    <citation type="submission" date="2015-02" db="EMBL/GenBank/DDBJ databases">
        <title>Draft genome sequences of ten Microbacterium spp. with emphasis on heavy metal contaminated environments.</title>
        <authorList>
            <person name="Corretto E."/>
        </authorList>
    </citation>
    <scope>NUCLEOTIDE SEQUENCE [LARGE SCALE GENOMIC DNA]</scope>
    <source>
        <strain evidence="4 5">DSM 8608</strain>
    </source>
</reference>
<evidence type="ECO:0000313" key="5">
    <source>
        <dbReference type="Proteomes" id="UP000034098"/>
    </source>
</evidence>
<dbReference type="InterPro" id="IPR020904">
    <property type="entry name" value="Sc_DH/Rdtase_CS"/>
</dbReference>
<dbReference type="RefSeq" id="WP_045302354.1">
    <property type="nucleotide sequence ID" value="NZ_JYJA01000041.1"/>
</dbReference>
<feature type="domain" description="Ketoreductase" evidence="3">
    <location>
        <begin position="2"/>
        <end position="201"/>
    </location>
</feature>
<keyword evidence="5" id="KW-1185">Reference proteome</keyword>
<dbReference type="PATRIC" id="fig|69370.6.peg.3867"/>
<name>A0A0M2GZL6_MICTR</name>
<dbReference type="PROSITE" id="PS00061">
    <property type="entry name" value="ADH_SHORT"/>
    <property type="match status" value="1"/>
</dbReference>
<evidence type="ECO:0000256" key="1">
    <source>
        <dbReference type="ARBA" id="ARBA00006484"/>
    </source>
</evidence>
<dbReference type="Pfam" id="PF00106">
    <property type="entry name" value="adh_short"/>
    <property type="match status" value="1"/>
</dbReference>
<dbReference type="InterPro" id="IPR057326">
    <property type="entry name" value="KR_dom"/>
</dbReference>
<evidence type="ECO:0000256" key="2">
    <source>
        <dbReference type="ARBA" id="ARBA00023002"/>
    </source>
</evidence>
<gene>
    <name evidence="4" type="ORF">RS82_03800</name>
</gene>
<dbReference type="NCBIfam" id="NF006073">
    <property type="entry name" value="PRK08219.1"/>
    <property type="match status" value="1"/>
</dbReference>
<comment type="similarity">
    <text evidence="1">Belongs to the short-chain dehydrogenases/reductases (SDR) family.</text>
</comment>
<sequence length="229" mass="24295">MATHLVTGAGSGIGAALTERLAARGDDLWLLARDAGRAAQLRRRFPGAQTLVGDLADPARLSWAFSHQSVPPQLDALIHVAGVVELGAIGDTPVATWQHQLNVNAVAPAELTRLMLPALRTARGRVVFVNSGAGLRVNPEWGSYGASKFAVRAVADALREEERANGVRVTTVYPGRTATPMQEKVHQQEGADYDASQWIDPASVATAILAALDLPRDADLTELMVRPGA</sequence>
<dbReference type="InterPro" id="IPR002347">
    <property type="entry name" value="SDR_fam"/>
</dbReference>
<dbReference type="GO" id="GO:0016020">
    <property type="term" value="C:membrane"/>
    <property type="evidence" value="ECO:0007669"/>
    <property type="project" value="TreeGrafter"/>
</dbReference>
<protein>
    <submittedName>
        <fullName evidence="4">Putative oxidoreductase</fullName>
        <ecNumber evidence="4">1.-.-.-</ecNumber>
    </submittedName>
</protein>
<proteinExistence type="inferred from homology"/>
<dbReference type="PANTHER" id="PTHR44196">
    <property type="entry name" value="DEHYDROGENASE/REDUCTASE SDR FAMILY MEMBER 7B"/>
    <property type="match status" value="1"/>
</dbReference>
<accession>A0A0M2GZL6</accession>
<dbReference type="SUPFAM" id="SSF51735">
    <property type="entry name" value="NAD(P)-binding Rossmann-fold domains"/>
    <property type="match status" value="1"/>
</dbReference>
<dbReference type="AlphaFoldDB" id="A0A0M2GZL6"/>
<organism evidence="4 5">
    <name type="scientific">Microbacterium trichothecenolyticum</name>
    <name type="common">Aureobacterium trichothecenolyticum</name>
    <dbReference type="NCBI Taxonomy" id="69370"/>
    <lineage>
        <taxon>Bacteria</taxon>
        <taxon>Bacillati</taxon>
        <taxon>Actinomycetota</taxon>
        <taxon>Actinomycetes</taxon>
        <taxon>Micrococcales</taxon>
        <taxon>Microbacteriaceae</taxon>
        <taxon>Microbacterium</taxon>
    </lineage>
</organism>
<dbReference type="EMBL" id="JYJA01000041">
    <property type="protein sequence ID" value="KJL39601.1"/>
    <property type="molecule type" value="Genomic_DNA"/>
</dbReference>
<comment type="caution">
    <text evidence="4">The sequence shown here is derived from an EMBL/GenBank/DDBJ whole genome shotgun (WGS) entry which is preliminary data.</text>
</comment>
<dbReference type="Gene3D" id="3.40.50.720">
    <property type="entry name" value="NAD(P)-binding Rossmann-like Domain"/>
    <property type="match status" value="1"/>
</dbReference>
<dbReference type="InterPro" id="IPR036291">
    <property type="entry name" value="NAD(P)-bd_dom_sf"/>
</dbReference>
<dbReference type="Proteomes" id="UP000034098">
    <property type="component" value="Unassembled WGS sequence"/>
</dbReference>
<dbReference type="PANTHER" id="PTHR44196:SF1">
    <property type="entry name" value="DEHYDROGENASE_REDUCTASE SDR FAMILY MEMBER 7B"/>
    <property type="match status" value="1"/>
</dbReference>
<dbReference type="EC" id="1.-.-.-" evidence="4"/>
<dbReference type="SMART" id="SM00822">
    <property type="entry name" value="PKS_KR"/>
    <property type="match status" value="1"/>
</dbReference>
<keyword evidence="2 4" id="KW-0560">Oxidoreductase</keyword>
<dbReference type="PRINTS" id="PR00081">
    <property type="entry name" value="GDHRDH"/>
</dbReference>
<evidence type="ECO:0000313" key="4">
    <source>
        <dbReference type="EMBL" id="KJL39601.1"/>
    </source>
</evidence>
<dbReference type="OrthoDB" id="158573at2"/>